<dbReference type="InterPro" id="IPR040079">
    <property type="entry name" value="Glutathione_S-Trfase"/>
</dbReference>
<feature type="domain" description="GST N-terminal" evidence="2">
    <location>
        <begin position="5"/>
        <end position="96"/>
    </location>
</feature>
<dbReference type="VEuPathDB" id="FungiDB:SPSK_07700"/>
<dbReference type="Pfam" id="PF13409">
    <property type="entry name" value="GST_N_2"/>
    <property type="match status" value="1"/>
</dbReference>
<dbReference type="InterPro" id="IPR036249">
    <property type="entry name" value="Thioredoxin-like_sf"/>
</dbReference>
<dbReference type="SUPFAM" id="SSF52833">
    <property type="entry name" value="Thioredoxin-like"/>
    <property type="match status" value="1"/>
</dbReference>
<dbReference type="InterPro" id="IPR004045">
    <property type="entry name" value="Glutathione_S-Trfase_N"/>
</dbReference>
<dbReference type="KEGG" id="ssck:SPSK_07700"/>
<dbReference type="CDD" id="cd03189">
    <property type="entry name" value="GST_C_GTT1_like"/>
    <property type="match status" value="1"/>
</dbReference>
<sequence>MASNQAKVILHWLDGSRAQRILWLMHELKVPHELKIYHREKTAFAPPELAKIHPLGKSPVITVIPPASAGADAKELVLAESGFIIDYLCEHWGHNSSLVPKKWKDGQEGAVGGETAAWLRYQYLLYFAEGSLMPFLVFSLVTSNLRGPQVPWLIRPISSAIANKINNVFIEPNVRKNIELLESYLTTPPAEGDGTGYICGDRLTAADIMLSYPLFGVRERAGGFTIDGKSFQERFPKTMEYLGRLENEPGYLQSVETIKKLEGKFKVLPDSM</sequence>
<dbReference type="EMBL" id="AXCR01000004">
    <property type="protein sequence ID" value="KJR88857.1"/>
    <property type="molecule type" value="Genomic_DNA"/>
</dbReference>
<dbReference type="OrthoDB" id="2098326at2759"/>
<accession>A0A0F2MGU6</accession>
<dbReference type="SFLD" id="SFLDG00358">
    <property type="entry name" value="Main_(cytGST)"/>
    <property type="match status" value="1"/>
</dbReference>
<keyword evidence="3" id="KW-0808">Transferase</keyword>
<reference evidence="3 4" key="1">
    <citation type="journal article" date="2014" name="BMC Genomics">
        <title>Comparative genomics of the major fungal agents of human and animal Sporotrichosis: Sporothrix schenckii and Sporothrix brasiliensis.</title>
        <authorList>
            <person name="Teixeira M.M."/>
            <person name="de Almeida L.G."/>
            <person name="Kubitschek-Barreira P."/>
            <person name="Alves F.L."/>
            <person name="Kioshima E.S."/>
            <person name="Abadio A.K."/>
            <person name="Fernandes L."/>
            <person name="Derengowski L.S."/>
            <person name="Ferreira K.S."/>
            <person name="Souza R.C."/>
            <person name="Ruiz J.C."/>
            <person name="de Andrade N.C."/>
            <person name="Paes H.C."/>
            <person name="Nicola A.M."/>
            <person name="Albuquerque P."/>
            <person name="Gerber A.L."/>
            <person name="Martins V.P."/>
            <person name="Peconick L.D."/>
            <person name="Neto A.V."/>
            <person name="Chaucanez C.B."/>
            <person name="Silva P.A."/>
            <person name="Cunha O.L."/>
            <person name="de Oliveira F.F."/>
            <person name="dos Santos T.C."/>
            <person name="Barros A.L."/>
            <person name="Soares M.A."/>
            <person name="de Oliveira L.M."/>
            <person name="Marini M.M."/>
            <person name="Villalobos-Duno H."/>
            <person name="Cunha M.M."/>
            <person name="de Hoog S."/>
            <person name="da Silveira J.F."/>
            <person name="Henrissat B."/>
            <person name="Nino-Vega G.A."/>
            <person name="Cisalpino P.S."/>
            <person name="Mora-Montes H.M."/>
            <person name="Almeida S.R."/>
            <person name="Stajich J.E."/>
            <person name="Lopes-Bezerra L.M."/>
            <person name="Vasconcelos A.T."/>
            <person name="Felipe M.S."/>
        </authorList>
    </citation>
    <scope>NUCLEOTIDE SEQUENCE [LARGE SCALE GENOMIC DNA]</scope>
    <source>
        <strain evidence="3 4">1099-18</strain>
    </source>
</reference>
<gene>
    <name evidence="3" type="ORF">SPSK_07700</name>
</gene>
<dbReference type="RefSeq" id="XP_016591533.1">
    <property type="nucleotide sequence ID" value="XM_016734357.1"/>
</dbReference>
<dbReference type="SUPFAM" id="SSF47616">
    <property type="entry name" value="GST C-terminal domain-like"/>
    <property type="match status" value="1"/>
</dbReference>
<dbReference type="SFLD" id="SFLDS00019">
    <property type="entry name" value="Glutathione_Transferase_(cytos"/>
    <property type="match status" value="1"/>
</dbReference>
<dbReference type="PANTHER" id="PTHR44051">
    <property type="entry name" value="GLUTATHIONE S-TRANSFERASE-RELATED"/>
    <property type="match status" value="1"/>
</dbReference>
<dbReference type="Proteomes" id="UP000033710">
    <property type="component" value="Unassembled WGS sequence"/>
</dbReference>
<dbReference type="GO" id="GO:0016740">
    <property type="term" value="F:transferase activity"/>
    <property type="evidence" value="ECO:0007669"/>
    <property type="project" value="UniProtKB-KW"/>
</dbReference>
<dbReference type="GeneID" id="27669634"/>
<comment type="caution">
    <text evidence="3">The sequence shown here is derived from an EMBL/GenBank/DDBJ whole genome shotgun (WGS) entry which is preliminary data.</text>
</comment>
<dbReference type="PANTHER" id="PTHR44051:SF9">
    <property type="entry name" value="GLUTATHIONE S-TRANSFERASE 1"/>
    <property type="match status" value="1"/>
</dbReference>
<dbReference type="AlphaFoldDB" id="A0A0F2MGU6"/>
<comment type="similarity">
    <text evidence="1">Belongs to the GST superfamily.</text>
</comment>
<evidence type="ECO:0000259" key="2">
    <source>
        <dbReference type="PROSITE" id="PS50404"/>
    </source>
</evidence>
<dbReference type="Pfam" id="PF13410">
    <property type="entry name" value="GST_C_2"/>
    <property type="match status" value="1"/>
</dbReference>
<protein>
    <submittedName>
        <fullName evidence="3">Glutathione S-transferase</fullName>
    </submittedName>
</protein>
<dbReference type="Gene3D" id="3.40.30.10">
    <property type="entry name" value="Glutaredoxin"/>
    <property type="match status" value="1"/>
</dbReference>
<proteinExistence type="inferred from homology"/>
<organism evidence="3 4">
    <name type="scientific">Sporothrix schenckii 1099-18</name>
    <dbReference type="NCBI Taxonomy" id="1397361"/>
    <lineage>
        <taxon>Eukaryota</taxon>
        <taxon>Fungi</taxon>
        <taxon>Dikarya</taxon>
        <taxon>Ascomycota</taxon>
        <taxon>Pezizomycotina</taxon>
        <taxon>Sordariomycetes</taxon>
        <taxon>Sordariomycetidae</taxon>
        <taxon>Ophiostomatales</taxon>
        <taxon>Ophiostomataceae</taxon>
        <taxon>Sporothrix</taxon>
    </lineage>
</organism>
<evidence type="ECO:0000313" key="4">
    <source>
        <dbReference type="Proteomes" id="UP000033710"/>
    </source>
</evidence>
<dbReference type="Gene3D" id="1.20.1050.10">
    <property type="match status" value="1"/>
</dbReference>
<dbReference type="CDD" id="cd03046">
    <property type="entry name" value="GST_N_GTT1_like"/>
    <property type="match status" value="1"/>
</dbReference>
<dbReference type="InterPro" id="IPR036282">
    <property type="entry name" value="Glutathione-S-Trfase_C_sf"/>
</dbReference>
<evidence type="ECO:0000313" key="3">
    <source>
        <dbReference type="EMBL" id="KJR88857.1"/>
    </source>
</evidence>
<name>A0A0F2MGU6_SPOSC</name>
<reference evidence="3 4" key="2">
    <citation type="journal article" date="2015" name="Eukaryot. Cell">
        <title>Asexual propagation of a virulent clone complex in a human and feline outbreak of sporotrichosis.</title>
        <authorList>
            <person name="Teixeira Mde M."/>
            <person name="Rodrigues A.M."/>
            <person name="Tsui C.K."/>
            <person name="de Almeida L.G."/>
            <person name="Van Diepeningen A.D."/>
            <person name="van den Ende B.G."/>
            <person name="Fernandes G.F."/>
            <person name="Kano R."/>
            <person name="Hamelin R.C."/>
            <person name="Lopes-Bezerra L.M."/>
            <person name="Vasconcelos A.T."/>
            <person name="de Hoog S."/>
            <person name="de Camargo Z.P."/>
            <person name="Felipe M.S."/>
        </authorList>
    </citation>
    <scope>NUCLEOTIDE SEQUENCE [LARGE SCALE GENOMIC DNA]</scope>
    <source>
        <strain evidence="3 4">1099-18</strain>
    </source>
</reference>
<evidence type="ECO:0000256" key="1">
    <source>
        <dbReference type="ARBA" id="ARBA00007409"/>
    </source>
</evidence>
<dbReference type="PROSITE" id="PS50404">
    <property type="entry name" value="GST_NTER"/>
    <property type="match status" value="1"/>
</dbReference>